<accession>A0A553PSL3</accession>
<sequence>MPSTHKSQARRSSAQSKSKHHDLLGSQSGVDYYDYYDYQQPSVRSSVGRRQLFTSKAGLGVGKAATPAKTSLLGSFNSNYGSYASGYNPHDKCDNGISIGLLLTTLLGIGVMFFTLFTKITMAVMRRKKRSLQDTLDSEPLSLILGHFPDLVLGGKMTGATDDLMASESVDHGRSLDYYDYDYGRFAAPAVARRQLYVGKRKLPSKAIKKPVSSSSDMLGSFSSLFGSYSGGYHDKCDNGISLGLLLTTLLGIGVMFFALFTKITMGRRKKRSLTSSPAGLEEESDFDVYTLLDKFTDIVNGASPSSSLQAQHRYSSLEMPTESSDMTAAYDSMLRSRRQNYRARLGAASLQGSSLGKSSLATSTQDYDDYRQEELDYPEVEETQAAPRAGLTMRQKLLLKRRLRRQQLLRLQQIEALRAAATSDYDYGDDTSRIGVTGSEVAYNEPEVQYVYKSKSSCYTGINLVVAFATAAAAVLAFYFIFVQLTMGTNKRRRSFGKATKKVNGTEVDEDEEEDMANIGLNKLFWIGLEEFEDKVDKLAHGQGDENSWIGNLYHKFKGSFMGVEGNTIEQDGLEPPILDDKWGLGDVHTLFSENNSTLTVDNSTVASNVTEHSISKRALEDEDAEFLEETAEDDEFVKSLSGDAKCRTKFWRCVGKVAKGSIHYMQEPGGISGAFQKTMFRMAFHGGFGNVWNALMTIPEARRVKRCLNAQEECMSYEALRMELDAGSEFADEHTNKQRLIVNPELVENQDTSDGSEQYSPEVQASLDNNEI</sequence>
<feature type="region of interest" description="Disordered" evidence="1">
    <location>
        <begin position="1"/>
        <end position="25"/>
    </location>
</feature>
<keyword evidence="2" id="KW-0812">Transmembrane</keyword>
<feature type="transmembrane region" description="Helical" evidence="2">
    <location>
        <begin position="97"/>
        <end position="120"/>
    </location>
</feature>
<keyword evidence="4" id="KW-1185">Reference proteome</keyword>
<organism evidence="3 4">
    <name type="scientific">Tigriopus californicus</name>
    <name type="common">Marine copepod</name>
    <dbReference type="NCBI Taxonomy" id="6832"/>
    <lineage>
        <taxon>Eukaryota</taxon>
        <taxon>Metazoa</taxon>
        <taxon>Ecdysozoa</taxon>
        <taxon>Arthropoda</taxon>
        <taxon>Crustacea</taxon>
        <taxon>Multicrustacea</taxon>
        <taxon>Hexanauplia</taxon>
        <taxon>Copepoda</taxon>
        <taxon>Harpacticoida</taxon>
        <taxon>Harpacticidae</taxon>
        <taxon>Tigriopus</taxon>
    </lineage>
</organism>
<evidence type="ECO:0000313" key="4">
    <source>
        <dbReference type="Proteomes" id="UP000318571"/>
    </source>
</evidence>
<reference evidence="3 4" key="1">
    <citation type="journal article" date="2018" name="Nat. Ecol. Evol.">
        <title>Genomic signatures of mitonuclear coevolution across populations of Tigriopus californicus.</title>
        <authorList>
            <person name="Barreto F.S."/>
            <person name="Watson E.T."/>
            <person name="Lima T.G."/>
            <person name="Willett C.S."/>
            <person name="Edmands S."/>
            <person name="Li W."/>
            <person name="Burton R.S."/>
        </authorList>
    </citation>
    <scope>NUCLEOTIDE SEQUENCE [LARGE SCALE GENOMIC DNA]</scope>
    <source>
        <strain evidence="3 4">San Diego</strain>
    </source>
</reference>
<proteinExistence type="predicted"/>
<feature type="transmembrane region" description="Helical" evidence="2">
    <location>
        <begin position="463"/>
        <end position="483"/>
    </location>
</feature>
<comment type="caution">
    <text evidence="3">The sequence shown here is derived from an EMBL/GenBank/DDBJ whole genome shotgun (WGS) entry which is preliminary data.</text>
</comment>
<evidence type="ECO:0000256" key="1">
    <source>
        <dbReference type="SAM" id="MobiDB-lite"/>
    </source>
</evidence>
<evidence type="ECO:0000313" key="3">
    <source>
        <dbReference type="EMBL" id="TRY80660.1"/>
    </source>
</evidence>
<dbReference type="Proteomes" id="UP000318571">
    <property type="component" value="Chromosome 12"/>
</dbReference>
<dbReference type="EMBL" id="VCGU01000001">
    <property type="protein sequence ID" value="TRY80660.1"/>
    <property type="molecule type" value="Genomic_DNA"/>
</dbReference>
<evidence type="ECO:0000256" key="2">
    <source>
        <dbReference type="SAM" id="Phobius"/>
    </source>
</evidence>
<dbReference type="AlphaFoldDB" id="A0A553PSL3"/>
<keyword evidence="2" id="KW-0472">Membrane</keyword>
<protein>
    <submittedName>
        <fullName evidence="3">Uncharacterized protein</fullName>
    </submittedName>
</protein>
<name>A0A553PSL3_TIGCA</name>
<gene>
    <name evidence="3" type="ORF">TCAL_16767</name>
</gene>
<feature type="transmembrane region" description="Helical" evidence="2">
    <location>
        <begin position="241"/>
        <end position="262"/>
    </location>
</feature>
<dbReference type="OMA" id="LFTKITM"/>
<feature type="region of interest" description="Disordered" evidence="1">
    <location>
        <begin position="752"/>
        <end position="774"/>
    </location>
</feature>
<keyword evidence="2" id="KW-1133">Transmembrane helix</keyword>